<name>A0A5C7ITU5_9ROSI</name>
<sequence>MEPTTTTPHIKAQSTTIVTADLSPPTIGTPRKLNKYSSRITEPKSQGGSQAILHASYCNSMWKFYVSTFATHPFGILPPLVAMNTEEKAALCDALSIQEKEGLVRILDRDLKDRGKQRLAFCMVGKILSSKLVNRGAFSDVISRIWRVHGGFDIKPLEGNIFAFHFKTKEDRKRILMGGTWSFDKALIAFEEPADEGDIVNMRFDRVEFWVQIHNLPLLCMTEEIGVFLGKMIGEVKDIDIETGRGDRGWFMRVHVEVPTAQTKPTA</sequence>
<dbReference type="Proteomes" id="UP000323000">
    <property type="component" value="Chromosome 1"/>
</dbReference>
<evidence type="ECO:0000259" key="1">
    <source>
        <dbReference type="Pfam" id="PF14111"/>
    </source>
</evidence>
<dbReference type="AlphaFoldDB" id="A0A5C7ITU5"/>
<dbReference type="OrthoDB" id="3851628at2759"/>
<organism evidence="2 3">
    <name type="scientific">Acer yangbiense</name>
    <dbReference type="NCBI Taxonomy" id="1000413"/>
    <lineage>
        <taxon>Eukaryota</taxon>
        <taxon>Viridiplantae</taxon>
        <taxon>Streptophyta</taxon>
        <taxon>Embryophyta</taxon>
        <taxon>Tracheophyta</taxon>
        <taxon>Spermatophyta</taxon>
        <taxon>Magnoliopsida</taxon>
        <taxon>eudicotyledons</taxon>
        <taxon>Gunneridae</taxon>
        <taxon>Pentapetalae</taxon>
        <taxon>rosids</taxon>
        <taxon>malvids</taxon>
        <taxon>Sapindales</taxon>
        <taxon>Sapindaceae</taxon>
        <taxon>Hippocastanoideae</taxon>
        <taxon>Acereae</taxon>
        <taxon>Acer</taxon>
    </lineage>
</organism>
<dbReference type="EMBL" id="VAHF01000001">
    <property type="protein sequence ID" value="TXG72528.1"/>
    <property type="molecule type" value="Genomic_DNA"/>
</dbReference>
<keyword evidence="3" id="KW-1185">Reference proteome</keyword>
<comment type="caution">
    <text evidence="2">The sequence shown here is derived from an EMBL/GenBank/DDBJ whole genome shotgun (WGS) entry which is preliminary data.</text>
</comment>
<evidence type="ECO:0000313" key="2">
    <source>
        <dbReference type="EMBL" id="TXG72528.1"/>
    </source>
</evidence>
<accession>A0A5C7ITU5</accession>
<dbReference type="Pfam" id="PF14111">
    <property type="entry name" value="DUF4283"/>
    <property type="match status" value="1"/>
</dbReference>
<dbReference type="PANTHER" id="PTHR31286:SF167">
    <property type="entry name" value="OS09G0268800 PROTEIN"/>
    <property type="match status" value="1"/>
</dbReference>
<dbReference type="PANTHER" id="PTHR31286">
    <property type="entry name" value="GLYCINE-RICH CELL WALL STRUCTURAL PROTEIN 1.8-LIKE"/>
    <property type="match status" value="1"/>
</dbReference>
<protein>
    <recommendedName>
        <fullName evidence="1">DUF4283 domain-containing protein</fullName>
    </recommendedName>
</protein>
<feature type="domain" description="DUF4283" evidence="1">
    <location>
        <begin position="116"/>
        <end position="190"/>
    </location>
</feature>
<gene>
    <name evidence="2" type="ORF">EZV62_001107</name>
</gene>
<evidence type="ECO:0000313" key="3">
    <source>
        <dbReference type="Proteomes" id="UP000323000"/>
    </source>
</evidence>
<dbReference type="InterPro" id="IPR040256">
    <property type="entry name" value="At4g02000-like"/>
</dbReference>
<reference evidence="3" key="1">
    <citation type="journal article" date="2019" name="Gigascience">
        <title>De novo genome assembly of the endangered Acer yangbiense, a plant species with extremely small populations endemic to Yunnan Province, China.</title>
        <authorList>
            <person name="Yang J."/>
            <person name="Wariss H.M."/>
            <person name="Tao L."/>
            <person name="Zhang R."/>
            <person name="Yun Q."/>
            <person name="Hollingsworth P."/>
            <person name="Dao Z."/>
            <person name="Luo G."/>
            <person name="Guo H."/>
            <person name="Ma Y."/>
            <person name="Sun W."/>
        </authorList>
    </citation>
    <scope>NUCLEOTIDE SEQUENCE [LARGE SCALE GENOMIC DNA]</scope>
    <source>
        <strain evidence="3">cv. Malutang</strain>
    </source>
</reference>
<dbReference type="InterPro" id="IPR025558">
    <property type="entry name" value="DUF4283"/>
</dbReference>
<proteinExistence type="predicted"/>